<dbReference type="GO" id="GO:0006816">
    <property type="term" value="P:calcium ion transport"/>
    <property type="evidence" value="ECO:0007669"/>
    <property type="project" value="TreeGrafter"/>
</dbReference>
<evidence type="ECO:0000256" key="10">
    <source>
        <dbReference type="SAM" id="Phobius"/>
    </source>
</evidence>
<feature type="region of interest" description="Disordered" evidence="9">
    <location>
        <begin position="107"/>
        <end position="127"/>
    </location>
</feature>
<feature type="transmembrane region" description="Helical" evidence="10">
    <location>
        <begin position="3766"/>
        <end position="3788"/>
    </location>
</feature>
<dbReference type="FunFam" id="2.60.60.20:FF:000012">
    <property type="entry name" value="polycystin-1 isoform X2"/>
    <property type="match status" value="1"/>
</dbReference>
<dbReference type="Proteomes" id="UP000693946">
    <property type="component" value="Linkage Group LG18"/>
</dbReference>
<evidence type="ECO:0000256" key="2">
    <source>
        <dbReference type="ARBA" id="ARBA00007200"/>
    </source>
</evidence>
<dbReference type="SMART" id="SM00303">
    <property type="entry name" value="GPS"/>
    <property type="match status" value="1"/>
</dbReference>
<evidence type="ECO:0000313" key="16">
    <source>
        <dbReference type="EMBL" id="KAG7507663.1"/>
    </source>
</evidence>
<evidence type="ECO:0000259" key="12">
    <source>
        <dbReference type="PROSITE" id="PS50041"/>
    </source>
</evidence>
<evidence type="ECO:0000256" key="5">
    <source>
        <dbReference type="ARBA" id="ARBA00022989"/>
    </source>
</evidence>
<dbReference type="InterPro" id="IPR001024">
    <property type="entry name" value="PLAT/LH2_dom"/>
</dbReference>
<dbReference type="PROSITE" id="PS50818">
    <property type="entry name" value="INTEIN_C_TER"/>
    <property type="match status" value="1"/>
</dbReference>
<feature type="region of interest" description="Disordered" evidence="9">
    <location>
        <begin position="3905"/>
        <end position="3936"/>
    </location>
</feature>
<evidence type="ECO:0000256" key="9">
    <source>
        <dbReference type="SAM" id="MobiDB-lite"/>
    </source>
</evidence>
<dbReference type="CDD" id="cd00146">
    <property type="entry name" value="PKD"/>
    <property type="match status" value="5"/>
</dbReference>
<dbReference type="Pfam" id="PF00059">
    <property type="entry name" value="Lectin_C"/>
    <property type="match status" value="1"/>
</dbReference>
<dbReference type="PROSITE" id="PS50041">
    <property type="entry name" value="C_TYPE_LECTIN_2"/>
    <property type="match status" value="1"/>
</dbReference>
<dbReference type="InterPro" id="IPR001304">
    <property type="entry name" value="C-type_lectin-like"/>
</dbReference>
<feature type="region of interest" description="Disordered" evidence="9">
    <location>
        <begin position="4009"/>
        <end position="4031"/>
    </location>
</feature>
<feature type="domain" description="PKD" evidence="13">
    <location>
        <begin position="1135"/>
        <end position="1194"/>
    </location>
</feature>
<dbReference type="SMART" id="SM00089">
    <property type="entry name" value="PKD"/>
    <property type="match status" value="14"/>
</dbReference>
<evidence type="ECO:0000259" key="13">
    <source>
        <dbReference type="PROSITE" id="PS50093"/>
    </source>
</evidence>
<dbReference type="InterPro" id="IPR014010">
    <property type="entry name" value="REJ_dom"/>
</dbReference>
<feature type="compositionally biased region" description="Low complexity" evidence="9">
    <location>
        <begin position="3912"/>
        <end position="3936"/>
    </location>
</feature>
<feature type="compositionally biased region" description="Basic and acidic residues" evidence="9">
    <location>
        <begin position="4009"/>
        <end position="4030"/>
    </location>
</feature>
<dbReference type="InterPro" id="IPR022409">
    <property type="entry name" value="PKD/Chitinase_dom"/>
</dbReference>
<accession>A0AAV6RQ72</accession>
<dbReference type="InterPro" id="IPR030934">
    <property type="entry name" value="Intein_C"/>
</dbReference>
<feature type="chain" id="PRO_5043484812" evidence="11">
    <location>
        <begin position="29"/>
        <end position="4175"/>
    </location>
</feature>
<organism evidence="16 17">
    <name type="scientific">Solea senegalensis</name>
    <name type="common">Senegalese sole</name>
    <dbReference type="NCBI Taxonomy" id="28829"/>
    <lineage>
        <taxon>Eukaryota</taxon>
        <taxon>Metazoa</taxon>
        <taxon>Chordata</taxon>
        <taxon>Craniata</taxon>
        <taxon>Vertebrata</taxon>
        <taxon>Euteleostomi</taxon>
        <taxon>Actinopterygii</taxon>
        <taxon>Neopterygii</taxon>
        <taxon>Teleostei</taxon>
        <taxon>Neoteleostei</taxon>
        <taxon>Acanthomorphata</taxon>
        <taxon>Carangaria</taxon>
        <taxon>Pleuronectiformes</taxon>
        <taxon>Pleuronectoidei</taxon>
        <taxon>Soleidae</taxon>
        <taxon>Solea</taxon>
    </lineage>
</organism>
<dbReference type="SMART" id="SM00034">
    <property type="entry name" value="CLECT"/>
    <property type="match status" value="1"/>
</dbReference>
<feature type="domain" description="PKD" evidence="13">
    <location>
        <begin position="691"/>
        <end position="761"/>
    </location>
</feature>
<evidence type="ECO:0000256" key="8">
    <source>
        <dbReference type="PROSITE-ProRule" id="PRU00152"/>
    </source>
</evidence>
<feature type="compositionally biased region" description="Low complexity" evidence="9">
    <location>
        <begin position="3212"/>
        <end position="3225"/>
    </location>
</feature>
<comment type="similarity">
    <text evidence="2">Belongs to the polycystin family.</text>
</comment>
<dbReference type="PROSITE" id="PS51111">
    <property type="entry name" value="REJ"/>
    <property type="match status" value="1"/>
</dbReference>
<dbReference type="InterPro" id="IPR000601">
    <property type="entry name" value="PKD_dom"/>
</dbReference>
<comment type="caution">
    <text evidence="8">Lacks conserved residue(s) required for the propagation of feature annotation.</text>
</comment>
<evidence type="ECO:0000256" key="6">
    <source>
        <dbReference type="ARBA" id="ARBA00023136"/>
    </source>
</evidence>
<evidence type="ECO:0000256" key="7">
    <source>
        <dbReference type="ARBA" id="ARBA00023180"/>
    </source>
</evidence>
<dbReference type="CDD" id="cd01752">
    <property type="entry name" value="PLAT_polycystin"/>
    <property type="match status" value="1"/>
</dbReference>
<dbReference type="GO" id="GO:0005261">
    <property type="term" value="F:monoatomic cation channel activity"/>
    <property type="evidence" value="ECO:0007669"/>
    <property type="project" value="TreeGrafter"/>
</dbReference>
<keyword evidence="7" id="KW-0325">Glycoprotein</keyword>
<feature type="domain" description="C-type lectin" evidence="12">
    <location>
        <begin position="43"/>
        <end position="153"/>
    </location>
</feature>
<keyword evidence="6 10" id="KW-0472">Membrane</keyword>
<evidence type="ECO:0000259" key="14">
    <source>
        <dbReference type="PROSITE" id="PS50095"/>
    </source>
</evidence>
<feature type="signal peptide" evidence="11">
    <location>
        <begin position="1"/>
        <end position="28"/>
    </location>
</feature>
<dbReference type="GO" id="GO:0005886">
    <property type="term" value="C:plasma membrane"/>
    <property type="evidence" value="ECO:0007669"/>
    <property type="project" value="TreeGrafter"/>
</dbReference>
<sequence>MTMTDALVSGKQLLLWILGSGILLFAAAEEDGPCPKGGHVHLPGVRCYWKPETSSSWSDARRSCRETSGGDLASAESLELQNFIHYSFPTKTTEWVWLKGWGGEGSEEEGVEESVSPSWWTEGHESGCPQMSVGTRGQWRRAPCAGRYFYLCEKDITDALPPTDSYLTGLVFMTGIYTQTQIHPLLSVPDIGQRTVEMQLFPGLWFSHAGQLVNVTLVVQPSPLSSLARIQILRPYCDPNHHLVPPGCSSILNPFSCCSQVPLCNTTGGCRIGQYWCHLLEACVPNTSPCSPYDSARGRGFALPPRYPAIPPFYHLVADLPLRLNPSSELETMNVHLPDTAIMVYPDDIIAIQHTRDSGTFLHCLNSKASLNSSWRQSYLSLQGAEWGGWWQGGLTSLSQRGQWVDGIVCDLRILYIDTLHRVTELDGIFGFTHTEDTTAPHIQPLTTAPPPGLSSKFKLKLIHPLLDKNNQIHLQINIPTLIVVEVLSGRNARSSWSSPVLQSGLPFLPSCPEELAQSWPGCKRQSRDEWFSSVTLLLPSVGVQTLNISVVDGASPQSVQNLSVAVCGYEAVTGLTVEPHGCLRMLVDTSQLFTAQVESGSSVKFTWVIDNMDTFAFEGESYSVAFKKPAEYQLMVTASNPVSSQSQEILLVADEMAPLSVAELLFVQEVIAVNATHLYTIGVKVDISLPVTFRWDFGDGSKTVSHAHSAPCQNMEGLGGKQVYVQDSVNYTYSIPGDFTLQVQVSNQYDNTGTSMKINVHPVLSHIHISRTPAVPLVNHTLLLEASAEPSTYAVFYKWDFGDGSKSVQGIHPKVRHTFESAGLHNVTVSANNTVSTLTTWIILEAMEKISGLTIRYSEPSEVNSAIDFRAKVATGTSLTWDFDFGDGFLQRNHTNGSISHIYKSPGNYTVVVTVSNSVSKAHQSTRVEVYIIAVIGVLPTECIINGKDIQLTALVTGKMSFLIFHWGFGDGSPLTVVTGQSTAIHSFPSPGIFHVSLTVFSSVTSVSFNTSLCVEMPITKMSVQASQDAVAVGHEVCFSALVSPEQVTGYQFTWFGNSLTLSAKAENSQKCLVFKNEGVEEVSVFVSNKVSNKTATGCVTIQEPVTKLSVAHDSQSNTLTVNTLVLFWATSYSGSNVSVLWDFGDGSSVEQKNVSHVFTSTGQFTVTATASNLVSRASATVEVNVLLPVMDLSLNTNQSYAVVGEEILITAVSNAISSANYYWTVEGLTTTKQGTYQFKFAFPKPGVYHVRVVVQNLVSRREAATLIEVFERIEGLQIECHSLTNMEYVPTQEDQVFIASVTKGSNVTYHWLVKQSGKTREISGDSEHFHLLVETPGKISVQVKASNKLGEATSTLSVVAIERVSCAGVSTSSNIVALGKLVNISVSVVSGSDLEYLWYVNLDSSPLRTREPFLLYNFTSLGDCLITVIVQNVLSQCNGTKHFVVQAEIQEVDFKIEGKMHPFYINTSAAVSLHGLVRKGSDLHWSWEIRGSKNDILKAISQIFIYTFTHVDIYQVSLNVSNVLNWQMVSHRVTVQDGITGLTLNISKMSFCSEEEVTFVPSVSRGSNISFLITFRNNDWIQSQSIVEGQYKTSSLPAGRYQVTVKAWNLVSSAEVSSSILVSEHIHGLGLVNCCSTVLEALKGINFKAQVQNGFPVNYTWMFYMAGLKPIWLIGQDVTFTPPDSGSLSVSVVASNGGCSSVLNETTFVEWPIKDIKLLCHSERIFAGHTVQVSATVIGGSNLRYIWDFGDSSEALVTDLSVVNHTYYVAGKYSVKVKVHNSVSHINSKQLHVEVEELHCSSLQASLIQSQSTIYRSRRTLFEAQVNSNCTTYKIIYLWEIFQGSDCTSRNGIRLLNQVDTASPVLFLPKHTLDVGQYCLVFTVSLQGTPVIVQRTTNFTVVHSPLVAVIKGGSHKLWSSLRDLILDGSESRDPDVELGGEDTLEYHWTFVNMNSTESHFVEKPIGSNNSRMTVLSNQLLPGTVYIFSLSVHKAGRNPASTNQTVTVCEGPVLPVAVKCVSCSGLSSSHQVSDSTAVILAGQCGQCDDQTQYEWSAEVQTGVTLDLDDITTSTGSHSLNLVVRTGVLHPGLSYTFTLNASQPGGGQWGSASQTILPNNPPHGGLCDLRPESDIHLLETVVTYNCSGWQDDESEASQLIYTFQVAPCRPITPLCPTLTLYRGTRSTFGSLLPMGRSEQDNLSVIEVTVLVEDHLGSKVIALNRSLTVENPARDGNVSQWLRNKSQTVLWALIQHGNPQEIIPYSVALTSQLNQKESEWTASELMDQREIRRNVSQALASLPVSSLLDVDQISSALAQSTAVPHELVCWDCQKKVLESVGKMIHVLEEQMSPGVSIALETGRNILNIIGSTLAAVSESTSASSSHPAYSSSSQSASTIALSAFTHAGALVRSLMHSRIHGEEPLLLSTPYLNTMSFQGDPADLLCSHKANRSNQHHNISSAHPCQFHIPTTLTAHLKSQSSEVVQVLFGMDGAQGSNAMLSGADPPISTALVAMELTTPQGQLIPISDLDPEQAIQVTLPNKYLVRSEDEEGDGRASENRNETCLTATLPTQGRLNFSVKAVDGLDENAGLYISFNFSLVPGATSMSLGHVKIEVSSAVPGTNASQDSLEREWILTLSSPSTSSEETVFLSPLLRKTDNKPLFVTLTSSLLDGGPVLASVCVFSSLCQYYSVEERQWSSEGLQPLEGSTLQEAHCLTQHLTIFGASLFVHPGAVILLPPSEGPVRNVVVAIVCAVLVLTHLLVGLIAHKLDHLDSLSLSQVPLCGRPGLYHYRVLVKTGWRRGAGTTAHVGISLYGVNKSGSRHLQRDGAFQRGSLDQFHVETEDNLGEVWKIRIWHDNTGLDPSWYVQHVVVWDTQTDHMFFFVLEDWLSVENQKNDTVEKEVLASCPEELTQFGRVLTSQLMFGLTERHLWLSLWTRPAHSRFTRGQRVTCSALMLHLYLALGALWYGAVGCEGISGPVSAKLLVNMETVAMGMTVAVLVFPLQCFLCFLFRKAHSQVTVDMSVPPSPVCHSVEMDVYLGQLDISSASLMSLPDSSSQVRESPSSLLESKVFDSSILDFWEASGLAPQTQKACQDKDVVTWPSCDSLLNLPVDSCPTKMNPTIHNLSHDLPTLGHTRQLRRKKALMQLRLASPPSPTMPDCEYSPPAPEQEVLTRNADPTTNPKLNLKTFLTLSEEDLLMSIAAAAAAAEETTHTNNNNNNNNSDSGRDSPRTTSSFSATQSTSCSSWSDHSEDKDPQSCSSLYGTGLYRCPSVVSVDSVASTFLPSPSPDSMRSYSTTRIGVSRGRPSWLLPPWALRVMYPLVAALLGTCLAVVGLYGSFFSGTVVLMWMMSALSAFLTSALLLEPLQVCVQALIYTVLWRPVDPEVEEQLAQETTVVRAFGEHSAKVRPPCGYGLLQAKDEARKVRALRSLMRQCVCQLLFLLLVLMVNYQDSVEQTQGRLLHAAVRRRLHTAPTGVPNLTSIRDGSDAERWINHTLVPHLHQNPSLRLVGTPQLRLVHTLGHVSGFFLGNSSVTTRQLLPDLRVTEWSRKTLFKSVSIDFTQYHRESGLFVCVSIQLEWAQRHRVTPVLSIHPLLIPSSHSGLDFRVALTVLLLISALLILFGELWSMATERAQRLNRCRRWFQLSLFLLSLATAVLQFGFLSAASTCFSTLQSRPGDFINFHSAAALAQRSSQCAAVLLTLLVLKVNEIFWFITTQQHNSTCPERPLHALTVRSKLLGTFRFVRRWLVIGRVLQRAQGELWALTALLLLLLMLCAHLGNMLFSHSVEGFLSVREAGVSVLSILRGRIVLQRLCKVHTVLGPLYGLLLMVGGLWLLARLCGAVLIQAYRAEQAELYHPTIEPQDYEMVEFFIKRLKLWMGLTKAKQFRHRVKFEGMDVPPSRFSQESRLSTLPSYRSPSLSSTISSPRPLSSALSVRSEDSSVSESGFDVLPYLDHLVPSVTALLSCFDRVNQITEDVHNLEMKLEEAQTRRREGWISDKEKGVERIGETTKPKKSGEMTTEPRQRKTSLLYPSSFSVHSSTRHSAAASTCIFPRTQRSYSESESVLPQISTDSHTSASGIGGFCPAGSPRCGQFPRRRAWHSGSSHSADAAQRAFQLSGGVLPCEEVGQNSPYMNVRPRSKEGVRRRVIDGVPVKRKAWISDGPETEQD</sequence>
<keyword evidence="17" id="KW-1185">Reference proteome</keyword>
<dbReference type="Pfam" id="PF02010">
    <property type="entry name" value="REJ"/>
    <property type="match status" value="1"/>
</dbReference>
<name>A0AAV6RQ72_SOLSE</name>
<dbReference type="InterPro" id="IPR002859">
    <property type="entry name" value="PKD/REJ-like"/>
</dbReference>
<dbReference type="Pfam" id="PF01477">
    <property type="entry name" value="PLAT"/>
    <property type="match status" value="1"/>
</dbReference>
<protein>
    <submittedName>
        <fullName evidence="16">Polycystin-1-like</fullName>
    </submittedName>
</protein>
<dbReference type="PANTHER" id="PTHR46730">
    <property type="entry name" value="POLYCYSTIN-1"/>
    <property type="match status" value="1"/>
</dbReference>
<evidence type="ECO:0000313" key="17">
    <source>
        <dbReference type="Proteomes" id="UP000693946"/>
    </source>
</evidence>
<feature type="transmembrane region" description="Helical" evidence="10">
    <location>
        <begin position="3652"/>
        <end position="3677"/>
    </location>
</feature>
<keyword evidence="5 10" id="KW-1133">Transmembrane helix</keyword>
<evidence type="ECO:0000256" key="11">
    <source>
        <dbReference type="SAM" id="SignalP"/>
    </source>
</evidence>
<feature type="compositionally biased region" description="Low complexity" evidence="9">
    <location>
        <begin position="3235"/>
        <end position="3251"/>
    </location>
</feature>
<feature type="transmembrane region" description="Helical" evidence="10">
    <location>
        <begin position="3828"/>
        <end position="3850"/>
    </location>
</feature>
<evidence type="ECO:0000256" key="1">
    <source>
        <dbReference type="ARBA" id="ARBA00004141"/>
    </source>
</evidence>
<evidence type="ECO:0000256" key="3">
    <source>
        <dbReference type="ARBA" id="ARBA00022692"/>
    </source>
</evidence>
<feature type="domain" description="PKD" evidence="13">
    <location>
        <begin position="876"/>
        <end position="931"/>
    </location>
</feature>
<feature type="transmembrane region" description="Helical" evidence="10">
    <location>
        <begin position="2951"/>
        <end position="2971"/>
    </location>
</feature>
<comment type="subcellular location">
    <subcellularLocation>
        <location evidence="1">Membrane</location>
        <topology evidence="1">Multi-pass membrane protein</topology>
    </subcellularLocation>
</comment>
<feature type="region of interest" description="Disordered" evidence="9">
    <location>
        <begin position="3153"/>
        <end position="3186"/>
    </location>
</feature>
<dbReference type="SMART" id="SM00308">
    <property type="entry name" value="LH2"/>
    <property type="match status" value="1"/>
</dbReference>
<feature type="domain" description="PLAT" evidence="14">
    <location>
        <begin position="2790"/>
        <end position="2904"/>
    </location>
</feature>
<keyword evidence="11" id="KW-0732">Signal</keyword>
<feature type="transmembrane region" description="Helical" evidence="10">
    <location>
        <begin position="3321"/>
        <end position="3343"/>
    </location>
</feature>
<keyword evidence="4" id="KW-0677">Repeat</keyword>
<feature type="transmembrane region" description="Helical" evidence="10">
    <location>
        <begin position="2991"/>
        <end position="3013"/>
    </location>
</feature>
<feature type="domain" description="PKD" evidence="13">
    <location>
        <begin position="786"/>
        <end position="841"/>
    </location>
</feature>
<feature type="transmembrane region" description="Helical" evidence="10">
    <location>
        <begin position="3610"/>
        <end position="3631"/>
    </location>
</feature>
<evidence type="ECO:0000259" key="15">
    <source>
        <dbReference type="PROSITE" id="PS51111"/>
    </source>
</evidence>
<dbReference type="InterPro" id="IPR042060">
    <property type="entry name" value="PLAT_polycystin1"/>
</dbReference>
<feature type="domain" description="REJ" evidence="15">
    <location>
        <begin position="1802"/>
        <end position="2495"/>
    </location>
</feature>
<dbReference type="CDD" id="cd00037">
    <property type="entry name" value="CLECT"/>
    <property type="match status" value="1"/>
</dbReference>
<dbReference type="Pfam" id="PF00801">
    <property type="entry name" value="PKD"/>
    <property type="match status" value="10"/>
</dbReference>
<gene>
    <name evidence="16" type="ORF">JOB18_041211</name>
</gene>
<dbReference type="PROSITE" id="PS50095">
    <property type="entry name" value="PLAT"/>
    <property type="match status" value="1"/>
</dbReference>
<feature type="region of interest" description="Disordered" evidence="9">
    <location>
        <begin position="3212"/>
        <end position="3258"/>
    </location>
</feature>
<feature type="transmembrane region" description="Helical" evidence="10">
    <location>
        <begin position="2747"/>
        <end position="2767"/>
    </location>
</feature>
<dbReference type="InterPro" id="IPR013122">
    <property type="entry name" value="PKD1_2_channel"/>
</dbReference>
<feature type="domain" description="PKD" evidence="13">
    <location>
        <begin position="1742"/>
        <end position="1798"/>
    </location>
</feature>
<dbReference type="PROSITE" id="PS50093">
    <property type="entry name" value="PKD"/>
    <property type="match status" value="6"/>
</dbReference>
<reference evidence="16 17" key="1">
    <citation type="journal article" date="2021" name="Sci. Rep.">
        <title>Chromosome anchoring in Senegalese sole (Solea senegalensis) reveals sex-associated markers and genome rearrangements in flatfish.</title>
        <authorList>
            <person name="Guerrero-Cozar I."/>
            <person name="Gomez-Garrido J."/>
            <person name="Berbel C."/>
            <person name="Martinez-Blanch J.F."/>
            <person name="Alioto T."/>
            <person name="Claros M.G."/>
            <person name="Gagnaire P.A."/>
            <person name="Manchado M."/>
        </authorList>
    </citation>
    <scope>NUCLEOTIDE SEQUENCE [LARGE SCALE GENOMIC DNA]</scope>
    <source>
        <strain evidence="16">Sse05_10M</strain>
    </source>
</reference>
<comment type="caution">
    <text evidence="16">The sequence shown here is derived from an EMBL/GenBank/DDBJ whole genome shotgun (WGS) entry which is preliminary data.</text>
</comment>
<dbReference type="PANTHER" id="PTHR46730:SF2">
    <property type="entry name" value="POLYCYSTIN-1 ISOFORM X1"/>
    <property type="match status" value="1"/>
</dbReference>
<proteinExistence type="inferred from homology"/>
<feature type="domain" description="PKD" evidence="13">
    <location>
        <begin position="966"/>
        <end position="1023"/>
    </location>
</feature>
<keyword evidence="3 10" id="KW-0812">Transmembrane</keyword>
<evidence type="ECO:0000256" key="4">
    <source>
        <dbReference type="ARBA" id="ARBA00022737"/>
    </source>
</evidence>
<dbReference type="EMBL" id="JAGKHQ010000010">
    <property type="protein sequence ID" value="KAG7507663.1"/>
    <property type="molecule type" value="Genomic_DNA"/>
</dbReference>
<dbReference type="InterPro" id="IPR000203">
    <property type="entry name" value="GPS"/>
</dbReference>
<dbReference type="Pfam" id="PF08016">
    <property type="entry name" value="PKD_channel"/>
    <property type="match status" value="2"/>
</dbReference>